<evidence type="ECO:0000313" key="1">
    <source>
        <dbReference type="EMBL" id="RFU15125.1"/>
    </source>
</evidence>
<dbReference type="Proteomes" id="UP000264702">
    <property type="component" value="Unassembled WGS sequence"/>
</dbReference>
<evidence type="ECO:0000313" key="2">
    <source>
        <dbReference type="Proteomes" id="UP000264702"/>
    </source>
</evidence>
<accession>A0A372IJU2</accession>
<sequence length="272" mass="30593">MFTFTLFNVGHGFCAYATTPGGLALLFDCGYDDGLQFYPSRYFSDRKIETMYGLALSHFDQDHVAILPALRKVVSFSTVARNRSIPVDFIRRQKESNGGITTAMASALDMHEHWIHPVTVQPNYGGVKVTYFHNQYPAFTDMNNLSLVTFLEYNGCGIVIPGDLEREGWLELMKQPAFCQCLKETNFFIASHHGRNAGYAEEVFSYCKPHIVLLSDKSIVHDSQEHDYSKHATGIVWSNGQTRRVLTTRCDGHIRLTKEAGRPTSVAIGVKL</sequence>
<dbReference type="PANTHER" id="PTHR30619">
    <property type="entry name" value="DNA INTERNALIZATION/COMPETENCE PROTEIN COMEC/REC2"/>
    <property type="match status" value="1"/>
</dbReference>
<reference evidence="1 2" key="1">
    <citation type="submission" date="2018-08" db="EMBL/GenBank/DDBJ databases">
        <title>Acidipila sp. 4G-K13, an acidobacterium isolated from forest soil.</title>
        <authorList>
            <person name="Gao Z.-H."/>
            <person name="Qiu L.-H."/>
        </authorList>
    </citation>
    <scope>NUCLEOTIDE SEQUENCE [LARGE SCALE GENOMIC DNA]</scope>
    <source>
        <strain evidence="1 2">4G-K13</strain>
    </source>
</reference>
<dbReference type="EMBL" id="QVQT01000007">
    <property type="protein sequence ID" value="RFU15125.1"/>
    <property type="molecule type" value="Genomic_DNA"/>
</dbReference>
<keyword evidence="2" id="KW-1185">Reference proteome</keyword>
<organism evidence="1 2">
    <name type="scientific">Paracidobacterium acidisoli</name>
    <dbReference type="NCBI Taxonomy" id="2303751"/>
    <lineage>
        <taxon>Bacteria</taxon>
        <taxon>Pseudomonadati</taxon>
        <taxon>Acidobacteriota</taxon>
        <taxon>Terriglobia</taxon>
        <taxon>Terriglobales</taxon>
        <taxon>Acidobacteriaceae</taxon>
        <taxon>Paracidobacterium</taxon>
    </lineage>
</organism>
<evidence type="ECO:0008006" key="3">
    <source>
        <dbReference type="Google" id="ProtNLM"/>
    </source>
</evidence>
<dbReference type="OrthoDB" id="418728at2"/>
<dbReference type="Gene3D" id="3.60.15.10">
    <property type="entry name" value="Ribonuclease Z/Hydroxyacylglutathione hydrolase-like"/>
    <property type="match status" value="1"/>
</dbReference>
<dbReference type="AlphaFoldDB" id="A0A372IJU2"/>
<dbReference type="RefSeq" id="WP_117302954.1">
    <property type="nucleotide sequence ID" value="NZ_QVQT02000007.1"/>
</dbReference>
<gene>
    <name evidence="1" type="ORF">D0Y96_18465</name>
</gene>
<dbReference type="InterPro" id="IPR036866">
    <property type="entry name" value="RibonucZ/Hydroxyglut_hydro"/>
</dbReference>
<dbReference type="PANTHER" id="PTHR30619:SF1">
    <property type="entry name" value="RECOMBINATION PROTEIN 2"/>
    <property type="match status" value="1"/>
</dbReference>
<dbReference type="InterPro" id="IPR052159">
    <property type="entry name" value="Competence_DNA_uptake"/>
</dbReference>
<proteinExistence type="predicted"/>
<dbReference type="SUPFAM" id="SSF56281">
    <property type="entry name" value="Metallo-hydrolase/oxidoreductase"/>
    <property type="match status" value="1"/>
</dbReference>
<protein>
    <recommendedName>
        <fullName evidence="3">Metallo-beta-lactamase domain-containing protein</fullName>
    </recommendedName>
</protein>
<comment type="caution">
    <text evidence="1">The sequence shown here is derived from an EMBL/GenBank/DDBJ whole genome shotgun (WGS) entry which is preliminary data.</text>
</comment>
<name>A0A372IJU2_9BACT</name>